<dbReference type="PROSITE" id="PS50977">
    <property type="entry name" value="HTH_TETR_2"/>
    <property type="match status" value="1"/>
</dbReference>
<dbReference type="EMBL" id="BMGP01000004">
    <property type="protein sequence ID" value="GGF30692.1"/>
    <property type="molecule type" value="Genomic_DNA"/>
</dbReference>
<organism evidence="4 5">
    <name type="scientific">Subtercola lobariae</name>
    <dbReference type="NCBI Taxonomy" id="1588641"/>
    <lineage>
        <taxon>Bacteria</taxon>
        <taxon>Bacillati</taxon>
        <taxon>Actinomycetota</taxon>
        <taxon>Actinomycetes</taxon>
        <taxon>Micrococcales</taxon>
        <taxon>Microbacteriaceae</taxon>
        <taxon>Subtercola</taxon>
    </lineage>
</organism>
<evidence type="ECO:0000256" key="2">
    <source>
        <dbReference type="PROSITE-ProRule" id="PRU00335"/>
    </source>
</evidence>
<dbReference type="AlphaFoldDB" id="A0A917B7Y6"/>
<evidence type="ECO:0000256" key="1">
    <source>
        <dbReference type="ARBA" id="ARBA00023125"/>
    </source>
</evidence>
<evidence type="ECO:0000313" key="5">
    <source>
        <dbReference type="Proteomes" id="UP000598775"/>
    </source>
</evidence>
<dbReference type="SUPFAM" id="SSF46689">
    <property type="entry name" value="Homeodomain-like"/>
    <property type="match status" value="1"/>
</dbReference>
<gene>
    <name evidence="4" type="ORF">GCM10011399_24930</name>
</gene>
<accession>A0A917B7Y6</accession>
<sequence>MTSGPVARANLLQKAEQYILRHGLLDLTLTAVAEGIDSNRRMLLYHFGSLDELVNEAISDILERHDLTNQLAALLQAEGDLVDRLDAAWAHLADPALLSWHRIYFARVGLAVEDSVHYETFLAESRAGWPALLEETMLARRVHDAKTLSLAVAAAWTGLQLALLSGEDRTTLARVHHTTVAALLA</sequence>
<reference evidence="4 5" key="1">
    <citation type="journal article" date="2014" name="Int. J. Syst. Evol. Microbiol.">
        <title>Complete genome sequence of Corynebacterium casei LMG S-19264T (=DSM 44701T), isolated from a smear-ripened cheese.</title>
        <authorList>
            <consortium name="US DOE Joint Genome Institute (JGI-PGF)"/>
            <person name="Walter F."/>
            <person name="Albersmeier A."/>
            <person name="Kalinowski J."/>
            <person name="Ruckert C."/>
        </authorList>
    </citation>
    <scope>NUCLEOTIDE SEQUENCE [LARGE SCALE GENOMIC DNA]</scope>
    <source>
        <strain evidence="4 5">CGMCC 1.12976</strain>
    </source>
</reference>
<dbReference type="Proteomes" id="UP000598775">
    <property type="component" value="Unassembled WGS sequence"/>
</dbReference>
<feature type="DNA-binding region" description="H-T-H motif" evidence="2">
    <location>
        <begin position="28"/>
        <end position="47"/>
    </location>
</feature>
<dbReference type="InterPro" id="IPR009057">
    <property type="entry name" value="Homeodomain-like_sf"/>
</dbReference>
<dbReference type="InterPro" id="IPR001647">
    <property type="entry name" value="HTH_TetR"/>
</dbReference>
<protein>
    <recommendedName>
        <fullName evidence="3">HTH tetR-type domain-containing protein</fullName>
    </recommendedName>
</protein>
<dbReference type="GO" id="GO:0003677">
    <property type="term" value="F:DNA binding"/>
    <property type="evidence" value="ECO:0007669"/>
    <property type="project" value="UniProtKB-UniRule"/>
</dbReference>
<proteinExistence type="predicted"/>
<feature type="domain" description="HTH tetR-type" evidence="3">
    <location>
        <begin position="5"/>
        <end position="65"/>
    </location>
</feature>
<dbReference type="RefSeq" id="WP_188678740.1">
    <property type="nucleotide sequence ID" value="NZ_BMGP01000004.1"/>
</dbReference>
<evidence type="ECO:0000313" key="4">
    <source>
        <dbReference type="EMBL" id="GGF30692.1"/>
    </source>
</evidence>
<comment type="caution">
    <text evidence="4">The sequence shown here is derived from an EMBL/GenBank/DDBJ whole genome shotgun (WGS) entry which is preliminary data.</text>
</comment>
<evidence type="ECO:0000259" key="3">
    <source>
        <dbReference type="PROSITE" id="PS50977"/>
    </source>
</evidence>
<keyword evidence="5" id="KW-1185">Reference proteome</keyword>
<keyword evidence="1 2" id="KW-0238">DNA-binding</keyword>
<name>A0A917B7Y6_9MICO</name>
<dbReference type="Gene3D" id="1.10.357.10">
    <property type="entry name" value="Tetracycline Repressor, domain 2"/>
    <property type="match status" value="1"/>
</dbReference>